<dbReference type="InterPro" id="IPR036322">
    <property type="entry name" value="WD40_repeat_dom_sf"/>
</dbReference>
<gene>
    <name evidence="4" type="ORF">TSTA_048580</name>
</gene>
<dbReference type="GO" id="GO:0003743">
    <property type="term" value="F:translation initiation factor activity"/>
    <property type="evidence" value="ECO:0007669"/>
    <property type="project" value="UniProtKB-KW"/>
</dbReference>
<evidence type="ECO:0000256" key="1">
    <source>
        <dbReference type="PROSITE-ProRule" id="PRU00023"/>
    </source>
</evidence>
<evidence type="ECO:0000313" key="4">
    <source>
        <dbReference type="EMBL" id="EED15418.1"/>
    </source>
</evidence>
<dbReference type="SUPFAM" id="SSF48403">
    <property type="entry name" value="Ankyrin repeat"/>
    <property type="match status" value="1"/>
</dbReference>
<feature type="compositionally biased region" description="Acidic residues" evidence="3">
    <location>
        <begin position="233"/>
        <end position="243"/>
    </location>
</feature>
<dbReference type="PANTHER" id="PTHR19879">
    <property type="entry name" value="TRANSCRIPTION INITIATION FACTOR TFIID"/>
    <property type="match status" value="1"/>
</dbReference>
<evidence type="ECO:0000256" key="3">
    <source>
        <dbReference type="SAM" id="MobiDB-lite"/>
    </source>
</evidence>
<protein>
    <submittedName>
        <fullName evidence="4">Transcription initiation factor tfiid, putative</fullName>
    </submittedName>
</protein>
<sequence length="780" mass="87909">MIGWRLRHSLLSDVMLRPCKLPICTEVNCHFSFAIVFAWLIIHGYQNILSHPSFALAHQWLQYKLLDLESQPATHLVPNIWTPSSRIIRIQDVESIRSQQTIYLMDEELTTPNLAGGLCFHHLVDHPPHDGDETQVRFLLQNGGDVHVNNEDRQTPLLLAAKRGHSDLVRLLLKHGADIDSADKDGSKAGDVLIVQLLLEGDVNIDAIDDGGNTVFVLAEMAGHQKVMDLLEQSDEDENEESTDQGSTEDKAAQADDDLDSITVPPEEVIQSRVHKVLFSPDGQLLATESQDKEISLWNVQTGNLVKTFKGYGLVFSANGQLAAFAEDDKVVEIWNTMTGALVKAFKGHQDYVSKVIFSPDGQFLASASRDGTVRLWKADTLWRSSLAKHWSSPQTDRCGYICRPCQPREVPLGRTSDSLGEEVLIENVQFGMDGPENRRLGKEISWLWTRSRKPFLQMGRYWPLVIISENVKTKETSRILDGIPLGTITSSPDGQRPCQAIQRTSAHGNVETSYPIQQSNYTYSFLDQNPDSWAIGDNPWNVSKERFNDVGNSIPLCTLYNTMAMGECLLSRTDKYRPEGHVIFTKRGLDTTEYLYSNLPKSINQSPRLYAAEDGDLKLELDTELHPYSVNQIDHFSCETHNYADNNRGHDFIGCKAYHTPKHKLPYRTPYEFLETISPRIRGVNTLNATLPNRKQPAKRRTQPRKIYDIFNLFFQHSVPLRSCDLNLGSKNRGESRPGKIQTLALNAVWRLSVVPDNNTLYPDPRKKEPHTGAGILPS</sequence>
<dbReference type="PROSITE" id="PS50088">
    <property type="entry name" value="ANK_REPEAT"/>
    <property type="match status" value="1"/>
</dbReference>
<feature type="repeat" description="ANK" evidence="1">
    <location>
        <begin position="152"/>
        <end position="184"/>
    </location>
</feature>
<dbReference type="SMART" id="SM00320">
    <property type="entry name" value="WD40"/>
    <property type="match status" value="3"/>
</dbReference>
<dbReference type="RefSeq" id="XP_002485371.1">
    <property type="nucleotide sequence ID" value="XM_002485326.1"/>
</dbReference>
<keyword evidence="4" id="KW-0396">Initiation factor</keyword>
<feature type="region of interest" description="Disordered" evidence="3">
    <location>
        <begin position="233"/>
        <end position="260"/>
    </location>
</feature>
<organism evidence="4 5">
    <name type="scientific">Talaromyces stipitatus (strain ATCC 10500 / CBS 375.48 / QM 6759 / NRRL 1006)</name>
    <name type="common">Penicillium stipitatum</name>
    <dbReference type="NCBI Taxonomy" id="441959"/>
    <lineage>
        <taxon>Eukaryota</taxon>
        <taxon>Fungi</taxon>
        <taxon>Dikarya</taxon>
        <taxon>Ascomycota</taxon>
        <taxon>Pezizomycotina</taxon>
        <taxon>Eurotiomycetes</taxon>
        <taxon>Eurotiomycetidae</taxon>
        <taxon>Eurotiales</taxon>
        <taxon>Trichocomaceae</taxon>
        <taxon>Talaromyces</taxon>
        <taxon>Talaromyces sect. Talaromyces</taxon>
    </lineage>
</organism>
<keyword evidence="4" id="KW-0648">Protein biosynthesis</keyword>
<dbReference type="Gene3D" id="1.25.40.20">
    <property type="entry name" value="Ankyrin repeat-containing domain"/>
    <property type="match status" value="1"/>
</dbReference>
<dbReference type="Pfam" id="PF00400">
    <property type="entry name" value="WD40"/>
    <property type="match status" value="2"/>
</dbReference>
<dbReference type="Pfam" id="PF12796">
    <property type="entry name" value="Ank_2"/>
    <property type="match status" value="1"/>
</dbReference>
<dbReference type="PROSITE" id="PS50294">
    <property type="entry name" value="WD_REPEATS_REGION"/>
    <property type="match status" value="2"/>
</dbReference>
<dbReference type="Proteomes" id="UP000001745">
    <property type="component" value="Unassembled WGS sequence"/>
</dbReference>
<name>B8ML02_TALSN</name>
<accession>B8ML02</accession>
<dbReference type="HOGENOM" id="CLU_359094_0_0_1"/>
<dbReference type="InterPro" id="IPR002110">
    <property type="entry name" value="Ankyrin_rpt"/>
</dbReference>
<dbReference type="SMART" id="SM00248">
    <property type="entry name" value="ANK"/>
    <property type="match status" value="3"/>
</dbReference>
<keyword evidence="1" id="KW-0040">ANK repeat</keyword>
<dbReference type="SUPFAM" id="SSF50978">
    <property type="entry name" value="WD40 repeat-like"/>
    <property type="match status" value="1"/>
</dbReference>
<dbReference type="OrthoDB" id="539213at2759"/>
<dbReference type="InParanoid" id="B8ML02"/>
<dbReference type="EMBL" id="EQ962657">
    <property type="protein sequence ID" value="EED15418.1"/>
    <property type="molecule type" value="Genomic_DNA"/>
</dbReference>
<dbReference type="InterPro" id="IPR015943">
    <property type="entry name" value="WD40/YVTN_repeat-like_dom_sf"/>
</dbReference>
<feature type="repeat" description="WD" evidence="2">
    <location>
        <begin position="274"/>
        <end position="308"/>
    </location>
</feature>
<keyword evidence="5" id="KW-1185">Reference proteome</keyword>
<dbReference type="STRING" id="441959.B8ML02"/>
<reference evidence="5" key="1">
    <citation type="journal article" date="2015" name="Genome Announc.">
        <title>Genome sequence of the AIDS-associated pathogen Penicillium marneffei (ATCC18224) and its near taxonomic relative Talaromyces stipitatus (ATCC10500).</title>
        <authorList>
            <person name="Nierman W.C."/>
            <person name="Fedorova-Abrams N.D."/>
            <person name="Andrianopoulos A."/>
        </authorList>
    </citation>
    <scope>NUCLEOTIDE SEQUENCE [LARGE SCALE GENOMIC DNA]</scope>
    <source>
        <strain evidence="5">ATCC 10500 / CBS 375.48 / QM 6759 / NRRL 1006</strain>
    </source>
</reference>
<dbReference type="PROSITE" id="PS50082">
    <property type="entry name" value="WD_REPEATS_2"/>
    <property type="match status" value="2"/>
</dbReference>
<dbReference type="AlphaFoldDB" id="B8ML02"/>
<evidence type="ECO:0000256" key="2">
    <source>
        <dbReference type="PROSITE-ProRule" id="PRU00221"/>
    </source>
</evidence>
<feature type="region of interest" description="Disordered" evidence="3">
    <location>
        <begin position="760"/>
        <end position="780"/>
    </location>
</feature>
<dbReference type="eggNOG" id="KOG0263">
    <property type="taxonomic scope" value="Eukaryota"/>
</dbReference>
<dbReference type="GeneID" id="8107040"/>
<keyword evidence="2" id="KW-0853">WD repeat</keyword>
<feature type="repeat" description="WD" evidence="2">
    <location>
        <begin position="346"/>
        <end position="381"/>
    </location>
</feature>
<dbReference type="InterPro" id="IPR036770">
    <property type="entry name" value="Ankyrin_rpt-contain_sf"/>
</dbReference>
<dbReference type="Gene3D" id="2.130.10.10">
    <property type="entry name" value="YVTN repeat-like/Quinoprotein amine dehydrogenase"/>
    <property type="match status" value="1"/>
</dbReference>
<dbReference type="InterPro" id="IPR001680">
    <property type="entry name" value="WD40_rpt"/>
</dbReference>
<dbReference type="VEuPathDB" id="FungiDB:TSTA_048580"/>
<dbReference type="PANTHER" id="PTHR19879:SF9">
    <property type="entry name" value="TRANSCRIPTION INITIATION FACTOR TFIID SUBUNIT 5"/>
    <property type="match status" value="1"/>
</dbReference>
<proteinExistence type="predicted"/>
<evidence type="ECO:0000313" key="5">
    <source>
        <dbReference type="Proteomes" id="UP000001745"/>
    </source>
</evidence>
<dbReference type="PROSITE" id="PS50297">
    <property type="entry name" value="ANK_REP_REGION"/>
    <property type="match status" value="1"/>
</dbReference>